<evidence type="ECO:0000256" key="2">
    <source>
        <dbReference type="ARBA" id="ARBA00007400"/>
    </source>
</evidence>
<dbReference type="EMBL" id="CP011075">
    <property type="protein sequence ID" value="AKF95327.1"/>
    <property type="molecule type" value="Genomic_DNA"/>
</dbReference>
<keyword evidence="3" id="KW-1003">Cell membrane</keyword>
<proteinExistence type="inferred from homology"/>
<feature type="domain" description="Acyltransferase 3" evidence="11">
    <location>
        <begin position="23"/>
        <end position="356"/>
    </location>
</feature>
<evidence type="ECO:0000259" key="11">
    <source>
        <dbReference type="Pfam" id="PF01757"/>
    </source>
</evidence>
<feature type="transmembrane region" description="Helical" evidence="10">
    <location>
        <begin position="318"/>
        <end position="336"/>
    </location>
</feature>
<feature type="transmembrane region" description="Helical" evidence="10">
    <location>
        <begin position="21"/>
        <end position="42"/>
    </location>
</feature>
<keyword evidence="5 10" id="KW-0812">Transmembrane</keyword>
<reference evidence="12" key="1">
    <citation type="submission" date="2015-03" db="EMBL/GenBank/DDBJ databases">
        <title>MIGS Cultured Bacterial/Archaeal sample from Brevibacillus laterosporus.</title>
        <authorList>
            <person name="Zeng D."/>
            <person name="Zhu L."/>
            <person name="Dong G."/>
            <person name="Ye W."/>
            <person name="Ren D."/>
            <person name="Wu L."/>
            <person name="Xu J."/>
            <person name="Li G."/>
            <person name="Guo L."/>
        </authorList>
    </citation>
    <scope>NUCLEOTIDE SEQUENCE</scope>
    <source>
        <strain evidence="12">B9</strain>
        <plasmid evidence="12">unnamed1</plasmid>
    </source>
</reference>
<sequence>MEAMYRLNKPHVNIEDGRRRYMPGLDGIRALAVLVVVAYHFGWSGVSGGLLGVNVFFVLSGYLIMDLLVEEYRSRGRIDLKRFWFRRARRLLPALLLMLLVVSIILVISDSSRFVSIRGDIWAAIMYMSNWYFIYHDVSYFESFGPPSPFGHLWSLAVEEQFYLLLPLLLFGIIRFTKPTCGKLALYLLVGAAVSFGTMVLLYDPNTDPSRVYYGTDTRAFGFLIGAALALAWPSRILATPLSRKGAVVLDIVGAIGGAIVAYMIVSTGQYDEWLYRGGMVVLSVAAAMVIAAAVSPFTTVSKLLAWKPLRWVGQRSYGIYLLHFPIIVLTAPANPNTKVSFFLQLVLLVVIIWLAALSYKFVESPFIESSTLIEGWKRSKLKLRKNVNQTAFIRRRRLSVLLSIGMIVLLCVSCAQRESETSGASSEEVKQEMTQGDTTDELKEERKEEPELHELLIQSQDVQTSASLSDGVTAIGDSVLLGVAPELEKRIPGIIIDAKVSRQMKDAQAIVQQLESEKRLGKCVIIELGTNGPFASDTLTNLLDTLGAERQIILINTRVPRDWQDKVNQDLSRAGEERSNVKVIDWYSYSANQSGWLTKDGIHLQPEGAKAYASLVAETISN</sequence>
<comment type="similarity">
    <text evidence="2">Belongs to the acyltransferase 3 family.</text>
</comment>
<dbReference type="PANTHER" id="PTHR23028:SF53">
    <property type="entry name" value="ACYL_TRANSF_3 DOMAIN-CONTAINING PROTEIN"/>
    <property type="match status" value="1"/>
</dbReference>
<feature type="transmembrane region" description="Helical" evidence="10">
    <location>
        <begin position="48"/>
        <end position="69"/>
    </location>
</feature>
<evidence type="ECO:0000256" key="10">
    <source>
        <dbReference type="SAM" id="Phobius"/>
    </source>
</evidence>
<dbReference type="PANTHER" id="PTHR23028">
    <property type="entry name" value="ACETYLTRANSFERASE"/>
    <property type="match status" value="1"/>
</dbReference>
<dbReference type="AlphaFoldDB" id="A0A0F7C0X9"/>
<evidence type="ECO:0000256" key="6">
    <source>
        <dbReference type="ARBA" id="ARBA00022989"/>
    </source>
</evidence>
<dbReference type="GO" id="GO:0009103">
    <property type="term" value="P:lipopolysaccharide biosynthetic process"/>
    <property type="evidence" value="ECO:0007669"/>
    <property type="project" value="TreeGrafter"/>
</dbReference>
<dbReference type="CDD" id="cd01840">
    <property type="entry name" value="SGNH_hydrolase_yrhL_like"/>
    <property type="match status" value="1"/>
</dbReference>
<dbReference type="Pfam" id="PF01757">
    <property type="entry name" value="Acyl_transf_3"/>
    <property type="match status" value="1"/>
</dbReference>
<protein>
    <submittedName>
        <fullName evidence="12">Acyltransferase</fullName>
    </submittedName>
</protein>
<evidence type="ECO:0000256" key="7">
    <source>
        <dbReference type="ARBA" id="ARBA00023136"/>
    </source>
</evidence>
<feature type="transmembrane region" description="Helical" evidence="10">
    <location>
        <begin position="247"/>
        <end position="266"/>
    </location>
</feature>
<dbReference type="InterPro" id="IPR050879">
    <property type="entry name" value="Acyltransferase_3"/>
</dbReference>
<geneLocation type="plasmid" evidence="12">
    <name>unnamed1</name>
</geneLocation>
<dbReference type="SUPFAM" id="SSF52266">
    <property type="entry name" value="SGNH hydrolase"/>
    <property type="match status" value="1"/>
</dbReference>
<keyword evidence="4 12" id="KW-0808">Transferase</keyword>
<feature type="transmembrane region" description="Helical" evidence="10">
    <location>
        <begin position="218"/>
        <end position="235"/>
    </location>
</feature>
<evidence type="ECO:0000256" key="4">
    <source>
        <dbReference type="ARBA" id="ARBA00022679"/>
    </source>
</evidence>
<comment type="subcellular location">
    <subcellularLocation>
        <location evidence="1">Cell membrane</location>
        <topology evidence="1">Multi-pass membrane protein</topology>
    </subcellularLocation>
</comment>
<dbReference type="InterPro" id="IPR002656">
    <property type="entry name" value="Acyl_transf_3_dom"/>
</dbReference>
<feature type="transmembrane region" description="Helical" evidence="10">
    <location>
        <begin position="184"/>
        <end position="203"/>
    </location>
</feature>
<feature type="region of interest" description="Disordered" evidence="9">
    <location>
        <begin position="423"/>
        <end position="451"/>
    </location>
</feature>
<keyword evidence="12" id="KW-0614">Plasmid</keyword>
<evidence type="ECO:0000313" key="12">
    <source>
        <dbReference type="EMBL" id="AKF95327.1"/>
    </source>
</evidence>
<evidence type="ECO:0000256" key="5">
    <source>
        <dbReference type="ARBA" id="ARBA00022692"/>
    </source>
</evidence>
<evidence type="ECO:0000256" key="8">
    <source>
        <dbReference type="ARBA" id="ARBA00023315"/>
    </source>
</evidence>
<feature type="transmembrane region" description="Helical" evidence="10">
    <location>
        <begin position="399"/>
        <end position="416"/>
    </location>
</feature>
<dbReference type="Gene3D" id="3.40.50.1110">
    <property type="entry name" value="SGNH hydrolase"/>
    <property type="match status" value="1"/>
</dbReference>
<dbReference type="InterPro" id="IPR036514">
    <property type="entry name" value="SGNH_hydro_sf"/>
</dbReference>
<keyword evidence="7 10" id="KW-0472">Membrane</keyword>
<evidence type="ECO:0000256" key="9">
    <source>
        <dbReference type="SAM" id="MobiDB-lite"/>
    </source>
</evidence>
<name>A0A0F7C0X9_BRELA</name>
<organism evidence="12">
    <name type="scientific">Brevibacillus laterosporus</name>
    <name type="common">Bacillus laterosporus</name>
    <dbReference type="NCBI Taxonomy" id="1465"/>
    <lineage>
        <taxon>Bacteria</taxon>
        <taxon>Bacillati</taxon>
        <taxon>Bacillota</taxon>
        <taxon>Bacilli</taxon>
        <taxon>Bacillales</taxon>
        <taxon>Paenibacillaceae</taxon>
        <taxon>Brevibacillus</taxon>
    </lineage>
</organism>
<dbReference type="GO" id="GO:0016747">
    <property type="term" value="F:acyltransferase activity, transferring groups other than amino-acyl groups"/>
    <property type="evidence" value="ECO:0007669"/>
    <property type="project" value="InterPro"/>
</dbReference>
<dbReference type="GO" id="GO:0005886">
    <property type="term" value="C:plasma membrane"/>
    <property type="evidence" value="ECO:0007669"/>
    <property type="project" value="UniProtKB-SubCell"/>
</dbReference>
<evidence type="ECO:0000256" key="1">
    <source>
        <dbReference type="ARBA" id="ARBA00004651"/>
    </source>
</evidence>
<feature type="compositionally biased region" description="Basic and acidic residues" evidence="9">
    <location>
        <begin position="441"/>
        <end position="451"/>
    </location>
</feature>
<accession>A0A0F7C0X9</accession>
<keyword evidence="8 12" id="KW-0012">Acyltransferase</keyword>
<keyword evidence="6 10" id="KW-1133">Transmembrane helix</keyword>
<feature type="transmembrane region" description="Helical" evidence="10">
    <location>
        <begin position="342"/>
        <end position="363"/>
    </location>
</feature>
<feature type="transmembrane region" description="Helical" evidence="10">
    <location>
        <begin position="90"/>
        <end position="108"/>
    </location>
</feature>
<gene>
    <name evidence="12" type="ORF">EX87_16995</name>
</gene>
<feature type="transmembrane region" description="Helical" evidence="10">
    <location>
        <begin position="278"/>
        <end position="306"/>
    </location>
</feature>
<feature type="transmembrane region" description="Helical" evidence="10">
    <location>
        <begin position="161"/>
        <end position="177"/>
    </location>
</feature>
<evidence type="ECO:0000256" key="3">
    <source>
        <dbReference type="ARBA" id="ARBA00022475"/>
    </source>
</evidence>